<evidence type="ECO:0000313" key="5">
    <source>
        <dbReference type="Proteomes" id="UP000749311"/>
    </source>
</evidence>
<dbReference type="Gene3D" id="3.10.560.10">
    <property type="entry name" value="Outer membrane lipoprotein wza domain like"/>
    <property type="match status" value="1"/>
</dbReference>
<feature type="region of interest" description="Disordered" evidence="1">
    <location>
        <begin position="1"/>
        <end position="51"/>
    </location>
</feature>
<dbReference type="PANTHER" id="PTHR21180">
    <property type="entry name" value="ENDONUCLEASE/EXONUCLEASE/PHOSPHATASE FAMILY DOMAIN-CONTAINING PROTEIN 1"/>
    <property type="match status" value="1"/>
</dbReference>
<protein>
    <submittedName>
        <fullName evidence="4">Competence protein ComEA</fullName>
    </submittedName>
</protein>
<dbReference type="PANTHER" id="PTHR21180:SF32">
    <property type="entry name" value="ENDONUCLEASE_EXONUCLEASE_PHOSPHATASE FAMILY DOMAIN-CONTAINING PROTEIN 1"/>
    <property type="match status" value="1"/>
</dbReference>
<dbReference type="InterPro" id="IPR010994">
    <property type="entry name" value="RuvA_2-like"/>
</dbReference>
<gene>
    <name evidence="4" type="ORF">FB473_001728</name>
</gene>
<sequence>MNQARDHTPVRDPAGRLEAVVGRAQPPGGPRRARVRSVAGPLSRPGVLPEEWADDFVDEQVAAPGRQEPQDTADGGYQLPPGGAALLTRFIGLGRAHVGAIVLVLVVALIFTATRVMAAKGHDVQDTPLTPALTPVVAQSTASPTEADTPIEMMVHVLGAVATPGVVVLSPGARVADAIGAAGGLSQDADCAELNLAAPVSDGDQVVVGTRSAPRGEVRRAGEPTTVPASGSGSQGAGSTLDLNTATADQLDGLPGVGPVTAQRILAWRDQHGRFTRVEELQEVDGIGEKTYAQLAPLVRV</sequence>
<feature type="domain" description="Helix-hairpin-helix DNA-binding motif class 1" evidence="3">
    <location>
        <begin position="279"/>
        <end position="298"/>
    </location>
</feature>
<feature type="domain" description="Helix-hairpin-helix DNA-binding motif class 1" evidence="3">
    <location>
        <begin position="249"/>
        <end position="268"/>
    </location>
</feature>
<name>A0ABX0SID2_9ACTN</name>
<evidence type="ECO:0000256" key="2">
    <source>
        <dbReference type="SAM" id="Phobius"/>
    </source>
</evidence>
<comment type="caution">
    <text evidence="4">The sequence shown here is derived from an EMBL/GenBank/DDBJ whole genome shotgun (WGS) entry which is preliminary data.</text>
</comment>
<proteinExistence type="predicted"/>
<dbReference type="RefSeq" id="WP_167166509.1">
    <property type="nucleotide sequence ID" value="NZ_BAAAOO010000011.1"/>
</dbReference>
<feature type="region of interest" description="Disordered" evidence="1">
    <location>
        <begin position="211"/>
        <end position="241"/>
    </location>
</feature>
<evidence type="ECO:0000256" key="1">
    <source>
        <dbReference type="SAM" id="MobiDB-lite"/>
    </source>
</evidence>
<feature type="compositionally biased region" description="Basic and acidic residues" evidence="1">
    <location>
        <begin position="1"/>
        <end position="15"/>
    </location>
</feature>
<dbReference type="Gene3D" id="1.10.150.280">
    <property type="entry name" value="AF1531-like domain"/>
    <property type="match status" value="1"/>
</dbReference>
<dbReference type="Pfam" id="PF12836">
    <property type="entry name" value="HHH_3"/>
    <property type="match status" value="1"/>
</dbReference>
<dbReference type="InterPro" id="IPR051675">
    <property type="entry name" value="Endo/Exo/Phosphatase_dom_1"/>
</dbReference>
<dbReference type="EMBL" id="JAAMOZ010000001">
    <property type="protein sequence ID" value="NIH57083.1"/>
    <property type="molecule type" value="Genomic_DNA"/>
</dbReference>
<dbReference type="Proteomes" id="UP000749311">
    <property type="component" value="Unassembled WGS sequence"/>
</dbReference>
<keyword evidence="2" id="KW-0812">Transmembrane</keyword>
<dbReference type="NCBIfam" id="TIGR00426">
    <property type="entry name" value="competence protein ComEA helix-hairpin-helix repeat region"/>
    <property type="match status" value="1"/>
</dbReference>
<organism evidence="4 5">
    <name type="scientific">Brooklawnia cerclae</name>
    <dbReference type="NCBI Taxonomy" id="349934"/>
    <lineage>
        <taxon>Bacteria</taxon>
        <taxon>Bacillati</taxon>
        <taxon>Actinomycetota</taxon>
        <taxon>Actinomycetes</taxon>
        <taxon>Propionibacteriales</taxon>
        <taxon>Propionibacteriaceae</taxon>
        <taxon>Brooklawnia</taxon>
    </lineage>
</organism>
<dbReference type="SMART" id="SM00278">
    <property type="entry name" value="HhH1"/>
    <property type="match status" value="2"/>
</dbReference>
<feature type="transmembrane region" description="Helical" evidence="2">
    <location>
        <begin position="98"/>
        <end position="118"/>
    </location>
</feature>
<evidence type="ECO:0000259" key="3">
    <source>
        <dbReference type="SMART" id="SM00278"/>
    </source>
</evidence>
<dbReference type="Pfam" id="PF10531">
    <property type="entry name" value="SLBB"/>
    <property type="match status" value="1"/>
</dbReference>
<accession>A0ABX0SID2</accession>
<dbReference type="InterPro" id="IPR004509">
    <property type="entry name" value="Competence_ComEA_HhH"/>
</dbReference>
<reference evidence="4 5" key="1">
    <citation type="submission" date="2020-02" db="EMBL/GenBank/DDBJ databases">
        <title>Sequencing the genomes of 1000 actinobacteria strains.</title>
        <authorList>
            <person name="Klenk H.-P."/>
        </authorList>
    </citation>
    <scope>NUCLEOTIDE SEQUENCE [LARGE SCALE GENOMIC DNA]</scope>
    <source>
        <strain evidence="4 5">DSM 19609</strain>
    </source>
</reference>
<dbReference type="SUPFAM" id="SSF47781">
    <property type="entry name" value="RuvA domain 2-like"/>
    <property type="match status" value="1"/>
</dbReference>
<keyword evidence="2" id="KW-1133">Transmembrane helix</keyword>
<evidence type="ECO:0000313" key="4">
    <source>
        <dbReference type="EMBL" id="NIH57083.1"/>
    </source>
</evidence>
<dbReference type="InterPro" id="IPR019554">
    <property type="entry name" value="Soluble_ligand-bd"/>
</dbReference>
<dbReference type="InterPro" id="IPR003583">
    <property type="entry name" value="Hlx-hairpin-Hlx_DNA-bd_motif"/>
</dbReference>
<keyword evidence="2" id="KW-0472">Membrane</keyword>
<keyword evidence="5" id="KW-1185">Reference proteome</keyword>